<comment type="caution">
    <text evidence="1">The sequence shown here is derived from an EMBL/GenBank/DDBJ whole genome shotgun (WGS) entry which is preliminary data.</text>
</comment>
<proteinExistence type="predicted"/>
<sequence length="85" mass="9633">MIRATPNDGFPPVIINSDVQFDIEDIMIQLGYRCTDYTLEMVEYAADGDLDACDVLDSLISVLQKLKDQISRCGKYTQKHESEKT</sequence>
<gene>
    <name evidence="1" type="ORF">LCGC14_1557140</name>
</gene>
<dbReference type="AlphaFoldDB" id="A0A0F9INJ5"/>
<evidence type="ECO:0000313" key="1">
    <source>
        <dbReference type="EMBL" id="KKM49013.1"/>
    </source>
</evidence>
<dbReference type="EMBL" id="LAZR01011985">
    <property type="protein sequence ID" value="KKM49013.1"/>
    <property type="molecule type" value="Genomic_DNA"/>
</dbReference>
<protein>
    <submittedName>
        <fullName evidence="1">Uncharacterized protein</fullName>
    </submittedName>
</protein>
<accession>A0A0F9INJ5</accession>
<name>A0A0F9INJ5_9ZZZZ</name>
<organism evidence="1">
    <name type="scientific">marine sediment metagenome</name>
    <dbReference type="NCBI Taxonomy" id="412755"/>
    <lineage>
        <taxon>unclassified sequences</taxon>
        <taxon>metagenomes</taxon>
        <taxon>ecological metagenomes</taxon>
    </lineage>
</organism>
<reference evidence="1" key="1">
    <citation type="journal article" date="2015" name="Nature">
        <title>Complex archaea that bridge the gap between prokaryotes and eukaryotes.</title>
        <authorList>
            <person name="Spang A."/>
            <person name="Saw J.H."/>
            <person name="Jorgensen S.L."/>
            <person name="Zaremba-Niedzwiedzka K."/>
            <person name="Martijn J."/>
            <person name="Lind A.E."/>
            <person name="van Eijk R."/>
            <person name="Schleper C."/>
            <person name="Guy L."/>
            <person name="Ettema T.J."/>
        </authorList>
    </citation>
    <scope>NUCLEOTIDE SEQUENCE</scope>
</reference>